<protein>
    <submittedName>
        <fullName evidence="5">AMP-binding protein</fullName>
    </submittedName>
</protein>
<feature type="domain" description="AMP-binding enzyme C-terminal" evidence="4">
    <location>
        <begin position="333"/>
        <end position="407"/>
    </location>
</feature>
<evidence type="ECO:0000256" key="1">
    <source>
        <dbReference type="ARBA" id="ARBA00006432"/>
    </source>
</evidence>
<dbReference type="Gene3D" id="3.30.300.30">
    <property type="match status" value="1"/>
</dbReference>
<evidence type="ECO:0000313" key="6">
    <source>
        <dbReference type="Proteomes" id="UP000315648"/>
    </source>
</evidence>
<dbReference type="RefSeq" id="WP_144229319.1">
    <property type="nucleotide sequence ID" value="NZ_CBCRVV010000005.1"/>
</dbReference>
<comment type="caution">
    <text evidence="5">The sequence shown here is derived from an EMBL/GenBank/DDBJ whole genome shotgun (WGS) entry which is preliminary data.</text>
</comment>
<feature type="domain" description="AMP-dependent synthetase/ligase" evidence="3">
    <location>
        <begin position="87"/>
        <end position="289"/>
    </location>
</feature>
<organism evidence="5 6">
    <name type="scientific">Rariglobus hedericola</name>
    <dbReference type="NCBI Taxonomy" id="2597822"/>
    <lineage>
        <taxon>Bacteria</taxon>
        <taxon>Pseudomonadati</taxon>
        <taxon>Verrucomicrobiota</taxon>
        <taxon>Opitutia</taxon>
        <taxon>Opitutales</taxon>
        <taxon>Opitutaceae</taxon>
        <taxon>Rariglobus</taxon>
    </lineage>
</organism>
<comment type="similarity">
    <text evidence="1">Belongs to the ATP-dependent AMP-binding enzyme family.</text>
</comment>
<evidence type="ECO:0000256" key="2">
    <source>
        <dbReference type="ARBA" id="ARBA00022598"/>
    </source>
</evidence>
<dbReference type="Pfam" id="PF00501">
    <property type="entry name" value="AMP-binding"/>
    <property type="match status" value="1"/>
</dbReference>
<dbReference type="PANTHER" id="PTHR43201">
    <property type="entry name" value="ACYL-COA SYNTHETASE"/>
    <property type="match status" value="1"/>
</dbReference>
<dbReference type="PANTHER" id="PTHR43201:SF5">
    <property type="entry name" value="MEDIUM-CHAIN ACYL-COA LIGASE ACSF2, MITOCHONDRIAL"/>
    <property type="match status" value="1"/>
</dbReference>
<name>A0A556QQQ9_9BACT</name>
<dbReference type="InterPro" id="IPR042099">
    <property type="entry name" value="ANL_N_sf"/>
</dbReference>
<gene>
    <name evidence="5" type="ORF">FPL22_06655</name>
</gene>
<reference evidence="5 6" key="1">
    <citation type="submission" date="2019-07" db="EMBL/GenBank/DDBJ databases">
        <title>Description of 53C-WASEF.</title>
        <authorList>
            <person name="Pitt A."/>
            <person name="Hahn M.W."/>
        </authorList>
    </citation>
    <scope>NUCLEOTIDE SEQUENCE [LARGE SCALE GENOMIC DNA]</scope>
    <source>
        <strain evidence="5 6">53C-WASEF</strain>
    </source>
</reference>
<evidence type="ECO:0000259" key="3">
    <source>
        <dbReference type="Pfam" id="PF00501"/>
    </source>
</evidence>
<dbReference type="InterPro" id="IPR045851">
    <property type="entry name" value="AMP-bd_C_sf"/>
</dbReference>
<dbReference type="Gene3D" id="3.40.50.12780">
    <property type="entry name" value="N-terminal domain of ligase-like"/>
    <property type="match status" value="1"/>
</dbReference>
<dbReference type="EMBL" id="VMBG01000001">
    <property type="protein sequence ID" value="TSJ78977.1"/>
    <property type="molecule type" value="Genomic_DNA"/>
</dbReference>
<dbReference type="InterPro" id="IPR000873">
    <property type="entry name" value="AMP-dep_synth/lig_dom"/>
</dbReference>
<evidence type="ECO:0000259" key="4">
    <source>
        <dbReference type="Pfam" id="PF13193"/>
    </source>
</evidence>
<accession>A0A556QQQ9</accession>
<dbReference type="InterPro" id="IPR025110">
    <property type="entry name" value="AMP-bd_C"/>
</dbReference>
<dbReference type="GO" id="GO:0006631">
    <property type="term" value="P:fatty acid metabolic process"/>
    <property type="evidence" value="ECO:0007669"/>
    <property type="project" value="TreeGrafter"/>
</dbReference>
<dbReference type="Proteomes" id="UP000315648">
    <property type="component" value="Unassembled WGS sequence"/>
</dbReference>
<dbReference type="AlphaFoldDB" id="A0A556QQQ9"/>
<dbReference type="GO" id="GO:0031956">
    <property type="term" value="F:medium-chain fatty acid-CoA ligase activity"/>
    <property type="evidence" value="ECO:0007669"/>
    <property type="project" value="TreeGrafter"/>
</dbReference>
<dbReference type="SUPFAM" id="SSF56801">
    <property type="entry name" value="Acetyl-CoA synthetase-like"/>
    <property type="match status" value="1"/>
</dbReference>
<dbReference type="Pfam" id="PF13193">
    <property type="entry name" value="AMP-binding_C"/>
    <property type="match status" value="1"/>
</dbReference>
<evidence type="ECO:0000313" key="5">
    <source>
        <dbReference type="EMBL" id="TSJ78977.1"/>
    </source>
</evidence>
<keyword evidence="2" id="KW-0436">Ligase</keyword>
<keyword evidence="6" id="KW-1185">Reference proteome</keyword>
<sequence length="423" mass="45144">MERADLIRLLGMPPVVAEMRDVIVEEREPAVFIESFSDAVAAGGTVFLADPSWGESERAQFNALTSAQPVARSAGASSGLASQVSGLPAATSGWLCIPTGGSSGRLKLARHDEQTISAAVNGFCAHFGVTKVNVVGLLPLYHVSGFMAWMRTVLTGGSYLPCSWKAVESGERPALPADDGDWFLSLVPTQLQRLLGDAEAEDWLRGFRAVFIGGAPAWPELIEAGAKARLPLAFSYGMTETAAMIAALKPEEFLSGARGNGAVMPHARITFDAEGRIGIAGASLFRGYWPELRTGDIWLTEDLGRMDESGSLQVSGRRDALIITGGEKVDPAEVERVLRGTGQFTDVAVIGVSDTQWGEVVVACYPAEFAPHDLEAVARVLASHLAAFKHPKRYVALDRWPRNAQGKVNRATLRVSLEGGVST</sequence>
<proteinExistence type="inferred from homology"/>
<dbReference type="OrthoDB" id="9757771at2"/>